<keyword evidence="1 6" id="KW-0678">Repressor</keyword>
<dbReference type="InterPro" id="IPR039422">
    <property type="entry name" value="MarR/SlyA-like"/>
</dbReference>
<evidence type="ECO:0000313" key="8">
    <source>
        <dbReference type="EMBL" id="MFE8696279.1"/>
    </source>
</evidence>
<dbReference type="HAMAP" id="MF_01911">
    <property type="entry name" value="HTH_type_Hpr"/>
    <property type="match status" value="1"/>
</dbReference>
<dbReference type="InterPro" id="IPR000835">
    <property type="entry name" value="HTH_MarR-typ"/>
</dbReference>
<protein>
    <recommendedName>
        <fullName evidence="6">HTH-type transcriptional regulator Hpr</fullName>
    </recommendedName>
    <alternativeName>
        <fullName evidence="6">Protease production regulatory protein Hpr</fullName>
    </alternativeName>
</protein>
<gene>
    <name evidence="6" type="primary">hpr</name>
    <name evidence="8" type="ORF">ACFYKT_07915</name>
</gene>
<dbReference type="PANTHER" id="PTHR33164:SF58">
    <property type="entry name" value="DNA-BINDING TRANSCRIPTIONAL REPRESSOR SCOC"/>
    <property type="match status" value="1"/>
</dbReference>
<evidence type="ECO:0000256" key="4">
    <source>
        <dbReference type="ARBA" id="ARBA00023125"/>
    </source>
</evidence>
<dbReference type="NCBIfam" id="NF010349">
    <property type="entry name" value="PRK13777.1"/>
    <property type="match status" value="1"/>
</dbReference>
<dbReference type="InterPro" id="IPR036388">
    <property type="entry name" value="WH-like_DNA-bd_sf"/>
</dbReference>
<evidence type="ECO:0000256" key="5">
    <source>
        <dbReference type="ARBA" id="ARBA00023163"/>
    </source>
</evidence>
<reference evidence="8 9" key="1">
    <citation type="submission" date="2024-08" db="EMBL/GenBank/DDBJ databases">
        <title>Two novel Cytobacillus novel species.</title>
        <authorList>
            <person name="Liu G."/>
        </authorList>
    </citation>
    <scope>NUCLEOTIDE SEQUENCE [LARGE SCALE GENOMIC DNA]</scope>
    <source>
        <strain evidence="8 9">FJAT-53684</strain>
    </source>
</reference>
<organism evidence="8 9">
    <name type="scientific">Cytobacillus mangrovibacter</name>
    <dbReference type="NCBI Taxonomy" id="3299024"/>
    <lineage>
        <taxon>Bacteria</taxon>
        <taxon>Bacillati</taxon>
        <taxon>Bacillota</taxon>
        <taxon>Bacilli</taxon>
        <taxon>Bacillales</taxon>
        <taxon>Bacillaceae</taxon>
        <taxon>Cytobacillus</taxon>
    </lineage>
</organism>
<dbReference type="RefSeq" id="WP_389217919.1">
    <property type="nucleotide sequence ID" value="NZ_JBIACJ010000003.1"/>
</dbReference>
<dbReference type="PROSITE" id="PS01117">
    <property type="entry name" value="HTH_MARR_1"/>
    <property type="match status" value="1"/>
</dbReference>
<evidence type="ECO:0000259" key="7">
    <source>
        <dbReference type="PROSITE" id="PS50995"/>
    </source>
</evidence>
<dbReference type="SUPFAM" id="SSF46785">
    <property type="entry name" value="Winged helix' DNA-binding domain"/>
    <property type="match status" value="1"/>
</dbReference>
<keyword evidence="9" id="KW-1185">Reference proteome</keyword>
<keyword evidence="5 6" id="KW-0804">Transcription</keyword>
<keyword evidence="3 6" id="KW-0805">Transcription regulation</keyword>
<accession>A0ABW6JXQ8</accession>
<dbReference type="PANTHER" id="PTHR33164">
    <property type="entry name" value="TRANSCRIPTIONAL REGULATOR, MARR FAMILY"/>
    <property type="match status" value="1"/>
</dbReference>
<evidence type="ECO:0000256" key="1">
    <source>
        <dbReference type="ARBA" id="ARBA00022491"/>
    </source>
</evidence>
<evidence type="ECO:0000313" key="9">
    <source>
        <dbReference type="Proteomes" id="UP001601058"/>
    </source>
</evidence>
<evidence type="ECO:0000256" key="2">
    <source>
        <dbReference type="ARBA" id="ARBA00022969"/>
    </source>
</evidence>
<keyword evidence="2 6" id="KW-0749">Sporulation</keyword>
<dbReference type="EMBL" id="JBIACJ010000003">
    <property type="protein sequence ID" value="MFE8696279.1"/>
    <property type="molecule type" value="Genomic_DNA"/>
</dbReference>
<dbReference type="InterPro" id="IPR023187">
    <property type="entry name" value="Tscrpt_reg_MarR-type_CS"/>
</dbReference>
<sequence length="191" mass="22326">MNDKLYSMKEAMIFSQRIAQLSKALWKTIEKDWQQWIKPYDLNINEHHILWISYHLKGASISDVAKFGVMHVSTAFNFSKKLEERGLLKFSKKESDKRNTYIELTTEGENVLLSLMESYDPNQNAVYTGAKPLRDLYGKFPDIIEIMAIVRNIYGDDFMEIFEKSFANLDNDFVEEEGKLYKKDTSLQESV</sequence>
<comment type="function">
    <text evidence="6">Negative regulator of protease production and sporulation.</text>
</comment>
<comment type="caution">
    <text evidence="8">The sequence shown here is derived from an EMBL/GenBank/DDBJ whole genome shotgun (WGS) entry which is preliminary data.</text>
</comment>
<comment type="subunit">
    <text evidence="6">Homodimer.</text>
</comment>
<evidence type="ECO:0000256" key="3">
    <source>
        <dbReference type="ARBA" id="ARBA00023015"/>
    </source>
</evidence>
<evidence type="ECO:0000256" key="6">
    <source>
        <dbReference type="HAMAP-Rule" id="MF_01911"/>
    </source>
</evidence>
<dbReference type="PROSITE" id="PS50995">
    <property type="entry name" value="HTH_MARR_2"/>
    <property type="match status" value="1"/>
</dbReference>
<dbReference type="Gene3D" id="1.10.10.10">
    <property type="entry name" value="Winged helix-like DNA-binding domain superfamily/Winged helix DNA-binding domain"/>
    <property type="match status" value="1"/>
</dbReference>
<keyword evidence="4 6" id="KW-0238">DNA-binding</keyword>
<dbReference type="Proteomes" id="UP001601058">
    <property type="component" value="Unassembled WGS sequence"/>
</dbReference>
<feature type="domain" description="HTH marR-type" evidence="7">
    <location>
        <begin position="11"/>
        <end position="155"/>
    </location>
</feature>
<dbReference type="SMART" id="SM00347">
    <property type="entry name" value="HTH_MARR"/>
    <property type="match status" value="1"/>
</dbReference>
<dbReference type="Pfam" id="PF01047">
    <property type="entry name" value="MarR"/>
    <property type="match status" value="1"/>
</dbReference>
<name>A0ABW6JXQ8_9BACI</name>
<dbReference type="InterPro" id="IPR036390">
    <property type="entry name" value="WH_DNA-bd_sf"/>
</dbReference>
<dbReference type="InterPro" id="IPR023488">
    <property type="entry name" value="HTH_tscrpt_reg_Hpr"/>
</dbReference>
<proteinExistence type="inferred from homology"/>